<dbReference type="AlphaFoldDB" id="A0A6A6CFT1"/>
<feature type="region of interest" description="Disordered" evidence="1">
    <location>
        <begin position="1"/>
        <end position="22"/>
    </location>
</feature>
<gene>
    <name evidence="3" type="ORF">M409DRAFT_36928</name>
</gene>
<feature type="compositionally biased region" description="Polar residues" evidence="1">
    <location>
        <begin position="1"/>
        <end position="20"/>
    </location>
</feature>
<evidence type="ECO:0000313" key="4">
    <source>
        <dbReference type="Proteomes" id="UP000799537"/>
    </source>
</evidence>
<dbReference type="PANTHER" id="PTHR43130">
    <property type="entry name" value="ARAC-FAMILY TRANSCRIPTIONAL REGULATOR"/>
    <property type="match status" value="1"/>
</dbReference>
<proteinExistence type="predicted"/>
<dbReference type="RefSeq" id="XP_033666392.1">
    <property type="nucleotide sequence ID" value="XM_033810640.1"/>
</dbReference>
<dbReference type="Pfam" id="PF01965">
    <property type="entry name" value="DJ-1_PfpI"/>
    <property type="match status" value="1"/>
</dbReference>
<evidence type="ECO:0000259" key="2">
    <source>
        <dbReference type="Pfam" id="PF01965"/>
    </source>
</evidence>
<feature type="domain" description="DJ-1/PfpI" evidence="2">
    <location>
        <begin position="33"/>
        <end position="204"/>
    </location>
</feature>
<dbReference type="Proteomes" id="UP000799537">
    <property type="component" value="Unassembled WGS sequence"/>
</dbReference>
<dbReference type="CDD" id="cd03139">
    <property type="entry name" value="GATase1_PfpI_2"/>
    <property type="match status" value="1"/>
</dbReference>
<evidence type="ECO:0000313" key="3">
    <source>
        <dbReference type="EMBL" id="KAF2165503.1"/>
    </source>
</evidence>
<dbReference type="SUPFAM" id="SSF52317">
    <property type="entry name" value="Class I glutamine amidotransferase-like"/>
    <property type="match status" value="1"/>
</dbReference>
<dbReference type="EMBL" id="ML993600">
    <property type="protein sequence ID" value="KAF2165503.1"/>
    <property type="molecule type" value="Genomic_DNA"/>
</dbReference>
<dbReference type="InterPro" id="IPR052158">
    <property type="entry name" value="INH-QAR"/>
</dbReference>
<reference evidence="3" key="1">
    <citation type="journal article" date="2020" name="Stud. Mycol.">
        <title>101 Dothideomycetes genomes: a test case for predicting lifestyles and emergence of pathogens.</title>
        <authorList>
            <person name="Haridas S."/>
            <person name="Albert R."/>
            <person name="Binder M."/>
            <person name="Bloem J."/>
            <person name="Labutti K."/>
            <person name="Salamov A."/>
            <person name="Andreopoulos B."/>
            <person name="Baker S."/>
            <person name="Barry K."/>
            <person name="Bills G."/>
            <person name="Bluhm B."/>
            <person name="Cannon C."/>
            <person name="Castanera R."/>
            <person name="Culley D."/>
            <person name="Daum C."/>
            <person name="Ezra D."/>
            <person name="Gonzalez J."/>
            <person name="Henrissat B."/>
            <person name="Kuo A."/>
            <person name="Liang C."/>
            <person name="Lipzen A."/>
            <person name="Lutzoni F."/>
            <person name="Magnuson J."/>
            <person name="Mondo S."/>
            <person name="Nolan M."/>
            <person name="Ohm R."/>
            <person name="Pangilinan J."/>
            <person name="Park H.-J."/>
            <person name="Ramirez L."/>
            <person name="Alfaro M."/>
            <person name="Sun H."/>
            <person name="Tritt A."/>
            <person name="Yoshinaga Y."/>
            <person name="Zwiers L.-H."/>
            <person name="Turgeon B."/>
            <person name="Goodwin S."/>
            <person name="Spatafora J."/>
            <person name="Crous P."/>
            <person name="Grigoriev I."/>
        </authorList>
    </citation>
    <scope>NUCLEOTIDE SEQUENCE</scope>
    <source>
        <strain evidence="3">ATCC 36951</strain>
    </source>
</reference>
<dbReference type="OrthoDB" id="543156at2759"/>
<evidence type="ECO:0000256" key="1">
    <source>
        <dbReference type="SAM" id="MobiDB-lite"/>
    </source>
</evidence>
<name>A0A6A6CFT1_ZASCE</name>
<dbReference type="InterPro" id="IPR029062">
    <property type="entry name" value="Class_I_gatase-like"/>
</dbReference>
<organism evidence="3 4">
    <name type="scientific">Zasmidium cellare ATCC 36951</name>
    <dbReference type="NCBI Taxonomy" id="1080233"/>
    <lineage>
        <taxon>Eukaryota</taxon>
        <taxon>Fungi</taxon>
        <taxon>Dikarya</taxon>
        <taxon>Ascomycota</taxon>
        <taxon>Pezizomycotina</taxon>
        <taxon>Dothideomycetes</taxon>
        <taxon>Dothideomycetidae</taxon>
        <taxon>Mycosphaerellales</taxon>
        <taxon>Mycosphaerellaceae</taxon>
        <taxon>Zasmidium</taxon>
    </lineage>
</organism>
<accession>A0A6A6CFT1</accession>
<dbReference type="InterPro" id="IPR002818">
    <property type="entry name" value="DJ-1/PfpI"/>
</dbReference>
<protein>
    <recommendedName>
        <fullName evidence="2">DJ-1/PfpI domain-containing protein</fullName>
    </recommendedName>
</protein>
<sequence>MSSLVCSLPSVSGTTTTPANDSPDLPRSFEYLVYPAFEPLDFSGPFDALNYVGSLYKLDIHLISETLDPVTTRPSSAGMIPQNSSTFFQILPTTTLTTAPDLDVLIVPGGIGSRSPYLNSTIHFIRDRYPKLKYLLSVCTGALLCSKSGVLDGRNATTNKRSYKSITATNDKVHWVPEARWVTDGNIWTTSGVSSGIDGMLALIRCIYGDDVVTNVVNSMEYERHVDAHYDPFAAVWNTTSA</sequence>
<dbReference type="Gene3D" id="3.40.50.880">
    <property type="match status" value="1"/>
</dbReference>
<dbReference type="PANTHER" id="PTHR43130:SF15">
    <property type="entry name" value="THIJ_PFPI FAMILY PROTEIN (AFU_ORTHOLOGUE AFUA_5G14240)"/>
    <property type="match status" value="1"/>
</dbReference>
<keyword evidence="4" id="KW-1185">Reference proteome</keyword>
<dbReference type="GeneID" id="54563912"/>